<protein>
    <submittedName>
        <fullName evidence="5">Putative X-Pro dipeptidyl-peptidase domain-containing protein</fullName>
    </submittedName>
    <submittedName>
        <fullName evidence="6">X-Pro dipeptidyl-peptidase domain-containing protein, putative</fullName>
    </submittedName>
</protein>
<dbReference type="SMART" id="SM00939">
    <property type="entry name" value="PepX_C"/>
    <property type="match status" value="1"/>
</dbReference>
<dbReference type="Pfam" id="PF02129">
    <property type="entry name" value="Peptidase_S15"/>
    <property type="match status" value="1"/>
</dbReference>
<keyword evidence="1" id="KW-0378">Hydrolase</keyword>
<name>F0VLL9_NEOCL</name>
<keyword evidence="3" id="KW-1133">Transmembrane helix</keyword>
<feature type="transmembrane region" description="Helical" evidence="3">
    <location>
        <begin position="51"/>
        <end position="67"/>
    </location>
</feature>
<dbReference type="OMA" id="EWRTSEY"/>
<reference evidence="6" key="4">
    <citation type="journal article" date="2015" name="PLoS ONE">
        <title>Comprehensive Evaluation of Toxoplasma gondii VEG and Neospora caninum LIV Genomes with Tachyzoite Stage Transcriptome and Proteome Defines Novel Transcript Features.</title>
        <authorList>
            <person name="Ramaprasad A."/>
            <person name="Mourier T."/>
            <person name="Naeem R."/>
            <person name="Malas T.B."/>
            <person name="Moussa E."/>
            <person name="Panigrahi A."/>
            <person name="Vermont S.J."/>
            <person name="Otto T.D."/>
            <person name="Wastling J."/>
            <person name="Pain A."/>
        </authorList>
    </citation>
    <scope>NUCLEOTIDE SEQUENCE</scope>
    <source>
        <strain evidence="6">Liverpool</strain>
    </source>
</reference>
<dbReference type="InParanoid" id="F0VLL9"/>
<dbReference type="GeneID" id="13442028"/>
<feature type="compositionally biased region" description="Basic and acidic residues" evidence="2">
    <location>
        <begin position="756"/>
        <end position="766"/>
    </location>
</feature>
<dbReference type="OrthoDB" id="416441at2759"/>
<feature type="compositionally biased region" description="Low complexity" evidence="2">
    <location>
        <begin position="782"/>
        <end position="806"/>
    </location>
</feature>
<feature type="region of interest" description="Disordered" evidence="2">
    <location>
        <begin position="731"/>
        <end position="809"/>
    </location>
</feature>
<evidence type="ECO:0000313" key="6">
    <source>
        <dbReference type="EMBL" id="CEL68847.1"/>
    </source>
</evidence>
<dbReference type="Gene3D" id="2.60.120.260">
    <property type="entry name" value="Galactose-binding domain-like"/>
    <property type="match status" value="1"/>
</dbReference>
<feature type="transmembrane region" description="Helical" evidence="3">
    <location>
        <begin position="98"/>
        <end position="119"/>
    </location>
</feature>
<dbReference type="RefSeq" id="XP_003884178.1">
    <property type="nucleotide sequence ID" value="XM_003884129.1"/>
</dbReference>
<reference evidence="5" key="2">
    <citation type="submission" date="2011-03" db="EMBL/GenBank/DDBJ databases">
        <title>Comparative genomics and transcriptomics of Neospora caninum and Toxoplasma gondii.</title>
        <authorList>
            <person name="Reid A.J."/>
            <person name="Sohal A."/>
            <person name="Harris D."/>
            <person name="Quail M."/>
            <person name="Sanders M."/>
            <person name="Berriman M."/>
            <person name="Wastling J.M."/>
            <person name="Pain A."/>
        </authorList>
    </citation>
    <scope>NUCLEOTIDE SEQUENCE</scope>
    <source>
        <strain evidence="5">Liverpool</strain>
    </source>
</reference>
<reference evidence="7" key="3">
    <citation type="journal article" date="2012" name="PLoS Pathog.">
        <title>Comparative genomics of the apicomplexan parasites Toxoplasma gondii and Neospora caninum: Coccidia differing in host range and transmission strategy.</title>
        <authorList>
            <person name="Reid A.J."/>
            <person name="Vermont S.J."/>
            <person name="Cotton J.A."/>
            <person name="Harris D."/>
            <person name="Hill-Cawthorne G.A."/>
            <person name="Konen-Waisman S."/>
            <person name="Latham S.M."/>
            <person name="Mourier T."/>
            <person name="Norton R."/>
            <person name="Quail M.A."/>
            <person name="Sanders M."/>
            <person name="Shanmugam D."/>
            <person name="Sohal A."/>
            <person name="Wasmuth J.D."/>
            <person name="Brunk B."/>
            <person name="Grigg M.E."/>
            <person name="Howard J.C."/>
            <person name="Parkinson J."/>
            <person name="Roos D.S."/>
            <person name="Trees A.J."/>
            <person name="Berriman M."/>
            <person name="Pain A."/>
            <person name="Wastling J.M."/>
        </authorList>
    </citation>
    <scope>NUCLEOTIDE SEQUENCE [LARGE SCALE GENOMIC DNA]</scope>
    <source>
        <strain evidence="7">Liverpool</strain>
    </source>
</reference>
<dbReference type="SUPFAM" id="SSF53474">
    <property type="entry name" value="alpha/beta-Hydrolases"/>
    <property type="match status" value="1"/>
</dbReference>
<organism evidence="5 7">
    <name type="scientific">Neospora caninum (strain Liverpool)</name>
    <dbReference type="NCBI Taxonomy" id="572307"/>
    <lineage>
        <taxon>Eukaryota</taxon>
        <taxon>Sar</taxon>
        <taxon>Alveolata</taxon>
        <taxon>Apicomplexa</taxon>
        <taxon>Conoidasida</taxon>
        <taxon>Coccidia</taxon>
        <taxon>Eucoccidiorida</taxon>
        <taxon>Eimeriorina</taxon>
        <taxon>Sarcocystidae</taxon>
        <taxon>Neospora</taxon>
    </lineage>
</organism>
<evidence type="ECO:0000256" key="2">
    <source>
        <dbReference type="SAM" id="MobiDB-lite"/>
    </source>
</evidence>
<keyword evidence="3" id="KW-0812">Transmembrane</keyword>
<dbReference type="EMBL" id="LN714485">
    <property type="protein sequence ID" value="CEL68847.1"/>
    <property type="molecule type" value="Genomic_DNA"/>
</dbReference>
<gene>
    <name evidence="6" type="ORF">BN1204_045790</name>
    <name evidence="5" type="ORF">NCLIV_045790</name>
</gene>
<keyword evidence="7" id="KW-1185">Reference proteome</keyword>
<evidence type="ECO:0000256" key="1">
    <source>
        <dbReference type="ARBA" id="ARBA00022801"/>
    </source>
</evidence>
<dbReference type="InterPro" id="IPR008979">
    <property type="entry name" value="Galactose-bd-like_sf"/>
</dbReference>
<feature type="transmembrane region" description="Helical" evidence="3">
    <location>
        <begin position="7"/>
        <end position="31"/>
    </location>
</feature>
<dbReference type="GO" id="GO:0008239">
    <property type="term" value="F:dipeptidyl-peptidase activity"/>
    <property type="evidence" value="ECO:0007669"/>
    <property type="project" value="InterPro"/>
</dbReference>
<dbReference type="eggNOG" id="ENOG502S3E2">
    <property type="taxonomic scope" value="Eukaryota"/>
</dbReference>
<dbReference type="Pfam" id="PF08530">
    <property type="entry name" value="PepX_C"/>
    <property type="match status" value="1"/>
</dbReference>
<dbReference type="Gene3D" id="3.40.50.1820">
    <property type="entry name" value="alpha/beta hydrolase"/>
    <property type="match status" value="2"/>
</dbReference>
<evidence type="ECO:0000256" key="3">
    <source>
        <dbReference type="SAM" id="Phobius"/>
    </source>
</evidence>
<dbReference type="EMBL" id="FR823391">
    <property type="protein sequence ID" value="CBZ54147.1"/>
    <property type="molecule type" value="Genomic_DNA"/>
</dbReference>
<feature type="domain" description="Xaa-Pro dipeptidyl-peptidase C-terminal" evidence="4">
    <location>
        <begin position="630"/>
        <end position="1254"/>
    </location>
</feature>
<dbReference type="InterPro" id="IPR013736">
    <property type="entry name" value="Xaa-Pro_dipept_C"/>
</dbReference>
<sequence>MLTKQLLVFSYTFVAFHTLALHFCPSLYSALRFGPHLYADPLLQQPHPDSLFGFFFFFMNTSIQVFVKRGVSAALVHAGLLHLARLAIKWSLDASKGLMYYRLVFFAFIGFLLDAWGAWTKVRLIRQFLKPRDLVIPGLILTVAMSYAAINLQGFPACNAKDKHWVDFRTEELAGNVNTNTHDKVNTPPLLYSVYVPMRDGIELAADVYLPKPYYEAAEKLAAGHHRIDLLEKALRKTKERLEALNSQEAQSGEKGEAPLFSDRIIGREPKKTIFKRYQEIRNLVHFQAHVEKRIKEEREAHDTVLASVQKLPTYLDITRYNRRTEVYWPLSMLRMWKNPRGATVNLWSFPAQQAFTANGYAVVVVDSRGTGASFGERYVDLSEVEIQDLSEIVAWVKAQWFSNGKIGGGGISYDGMTGLSTAAAGGVDAVLSLFTPMHVFGDLLVPGGFICSSFLKDYAGMTYGFERAGTPLSHMLNNPWKYPLHVLLGFSIAFGPSSAVFGREGDLARAIAGHRKNWDMGHTVKMVEYYDDVVTLHNNETASAAEFGIHEAVMRKLAERNVSVYAVGGYCDSASVRGASRLYDYMKRNAPESKSKLLLGSWSHGGRRSCSPYAGSFPCFEVDQYLDAVRFFDCHLKGECWGGIEDEPSVHYWQVGAEEWRTSEYYPPARQMRYVDFHLSNEKFVNLNTLECKRTTPDPSALVLGHPANVCLSPHLSLSFGGDGAPKCPLPTSPFTVRVPRPQEVRRKNRTKKHADKESRKRKEQSAPQPRNVLPIQEPHPSSSPLASSGPATSSTASSTSSASPRFPEEARTVMVGASSPFSLPVLLPVTFDLRLSTFEHRLHDIVQSITLYGHQLQTHVELLLRQAREHPGFPGDERRSESQPLTISNILGVAIAALEEGWGESDGSTPLGSAPRMPAAPGQPSGLQERSRLDKKPIVGRLKDSFAILEADPNAYIMSLDAQRTLEDTRSPEAYVRPSLAREIPMSAGDETQTLGMKKPRLTLAKRLLLKKFPSKLSPRLHYDVEYFSTTGVFSRWVIAQHPFRQAVHYGNRLFARRTRPDFPINLSPLSGAESESFHPSPFYLDSVHARLLSWTSGVLLEDIDVVGSAWIHLQMFVKSCTDIAVFVYLEAVDVNGGFAHYVTEGKIVVSHRPVTVKEESPIGSPDTVFRSFTKSSRIPLNSSGELIELTMPLEPVSWTFKKGQAIRLSLGGSDVDNFQPAVQNRMILPRQWTVITANAKLRLPVHHPAAASRHGDTL</sequence>
<dbReference type="Proteomes" id="UP000007494">
    <property type="component" value="Chromosome X"/>
</dbReference>
<feature type="region of interest" description="Disordered" evidence="2">
    <location>
        <begin position="906"/>
        <end position="932"/>
    </location>
</feature>
<dbReference type="NCBIfam" id="TIGR00976">
    <property type="entry name" value="CocE_NonD"/>
    <property type="match status" value="1"/>
</dbReference>
<reference evidence="5" key="1">
    <citation type="submission" date="2011-02" db="EMBL/GenBank/DDBJ databases">
        <authorList>
            <person name="Aslett M."/>
        </authorList>
    </citation>
    <scope>NUCLEOTIDE SEQUENCE</scope>
    <source>
        <strain evidence="5">Liverpool</strain>
    </source>
</reference>
<evidence type="ECO:0000313" key="5">
    <source>
        <dbReference type="EMBL" id="CBZ54147.1"/>
    </source>
</evidence>
<accession>F0VLL9</accession>
<dbReference type="SUPFAM" id="SSF49785">
    <property type="entry name" value="Galactose-binding domain-like"/>
    <property type="match status" value="1"/>
</dbReference>
<keyword evidence="3" id="KW-0472">Membrane</keyword>
<proteinExistence type="predicted"/>
<evidence type="ECO:0000313" key="7">
    <source>
        <dbReference type="Proteomes" id="UP000007494"/>
    </source>
</evidence>
<evidence type="ECO:0000259" key="4">
    <source>
        <dbReference type="SMART" id="SM00939"/>
    </source>
</evidence>
<dbReference type="InterPro" id="IPR005674">
    <property type="entry name" value="CocE/Ser_esterase"/>
</dbReference>
<dbReference type="VEuPathDB" id="ToxoDB:NCLIV_045790"/>
<dbReference type="InterPro" id="IPR000383">
    <property type="entry name" value="Xaa-Pro-like_dom"/>
</dbReference>
<dbReference type="AlphaFoldDB" id="F0VLL9"/>
<dbReference type="InterPro" id="IPR029058">
    <property type="entry name" value="AB_hydrolase_fold"/>
</dbReference>